<evidence type="ECO:0000256" key="2">
    <source>
        <dbReference type="RuleBase" id="RU362039"/>
    </source>
</evidence>
<gene>
    <name evidence="4" type="ORF">DESPIGER_1295</name>
</gene>
<comment type="similarity">
    <text evidence="1 2">Belongs to the metallophosphoesterase superfamily. YfcE family.</text>
</comment>
<dbReference type="GO" id="GO:0046872">
    <property type="term" value="F:metal ion binding"/>
    <property type="evidence" value="ECO:0007669"/>
    <property type="project" value="UniProtKB-KW"/>
</dbReference>
<dbReference type="NCBIfam" id="NF006988">
    <property type="entry name" value="PRK09453.1"/>
    <property type="match status" value="1"/>
</dbReference>
<sequence length="193" mass="21468">MRLLIASDLHGSLDSLRFLCDTARRLAPDMLVLLGDLVYHGPRNPLPGGYDTRAVLDELDRLNHLPCPVTAVRGNCDAEVDIMLTPFAVSENAWIEADALRIFASHGHRLPENPPLPGFAPGTVILRGHTHIPRGESLDGLHFWNPGSLSLPKGGSPRSYGLYEDGCFHVYDMEGREVLRHWPRQNWSHQAGR</sequence>
<dbReference type="EMBL" id="LT630450">
    <property type="protein sequence ID" value="SFV73145.1"/>
    <property type="molecule type" value="Genomic_DNA"/>
</dbReference>
<dbReference type="InterPro" id="IPR024654">
    <property type="entry name" value="Calcineurin-like_PHP_lpxH"/>
</dbReference>
<evidence type="ECO:0000256" key="1">
    <source>
        <dbReference type="ARBA" id="ARBA00008950"/>
    </source>
</evidence>
<keyword evidence="5" id="KW-1185">Reference proteome</keyword>
<keyword evidence="2" id="KW-0479">Metal-binding</keyword>
<dbReference type="SUPFAM" id="SSF56300">
    <property type="entry name" value="Metallo-dependent phosphatases"/>
    <property type="match status" value="1"/>
</dbReference>
<evidence type="ECO:0000313" key="5">
    <source>
        <dbReference type="Proteomes" id="UP000186323"/>
    </source>
</evidence>
<accession>A0A1K1LEJ5</accession>
<evidence type="ECO:0000313" key="4">
    <source>
        <dbReference type="EMBL" id="SFV73145.1"/>
    </source>
</evidence>
<dbReference type="EC" id="3.1.4.-" evidence="2"/>
<protein>
    <recommendedName>
        <fullName evidence="2">Phosphoesterase</fullName>
        <ecNumber evidence="2">3.1.4.-</ecNumber>
    </recommendedName>
</protein>
<name>A0A1K1LEJ5_9BACT</name>
<dbReference type="NCBIfam" id="TIGR00040">
    <property type="entry name" value="yfcE"/>
    <property type="match status" value="1"/>
</dbReference>
<dbReference type="InterPro" id="IPR000979">
    <property type="entry name" value="Phosphodiesterase_MJ0936/Vps29"/>
</dbReference>
<proteinExistence type="inferred from homology"/>
<dbReference type="GO" id="GO:0016787">
    <property type="term" value="F:hydrolase activity"/>
    <property type="evidence" value="ECO:0007669"/>
    <property type="project" value="UniProtKB-UniRule"/>
</dbReference>
<dbReference type="KEGG" id="dpg:DESPIGER_1295"/>
<organism evidence="4 5">
    <name type="scientific">Desulfovibrio piger</name>
    <dbReference type="NCBI Taxonomy" id="901"/>
    <lineage>
        <taxon>Bacteria</taxon>
        <taxon>Pseudomonadati</taxon>
        <taxon>Thermodesulfobacteriota</taxon>
        <taxon>Desulfovibrionia</taxon>
        <taxon>Desulfovibrionales</taxon>
        <taxon>Desulfovibrionaceae</taxon>
        <taxon>Desulfovibrio</taxon>
    </lineage>
</organism>
<dbReference type="Pfam" id="PF12850">
    <property type="entry name" value="Metallophos_2"/>
    <property type="match status" value="1"/>
</dbReference>
<dbReference type="AlphaFoldDB" id="A0A1K1LEJ5"/>
<dbReference type="RefSeq" id="WP_072334519.1">
    <property type="nucleotide sequence ID" value="NZ_CBCTAE010000005.1"/>
</dbReference>
<comment type="cofactor">
    <cofactor evidence="2">
        <name>a divalent metal cation</name>
        <dbReference type="ChEBI" id="CHEBI:60240"/>
    </cofactor>
</comment>
<feature type="domain" description="Calcineurin-like phosphoesterase" evidence="3">
    <location>
        <begin position="1"/>
        <end position="163"/>
    </location>
</feature>
<dbReference type="Proteomes" id="UP000186323">
    <property type="component" value="Chromosome I"/>
</dbReference>
<dbReference type="InterPro" id="IPR029052">
    <property type="entry name" value="Metallo-depent_PP-like"/>
</dbReference>
<dbReference type="OrthoDB" id="9800565at2"/>
<evidence type="ECO:0000259" key="3">
    <source>
        <dbReference type="Pfam" id="PF12850"/>
    </source>
</evidence>
<reference evidence="5" key="1">
    <citation type="submission" date="2016-10" db="EMBL/GenBank/DDBJ databases">
        <authorList>
            <person name="Wegmann U."/>
        </authorList>
    </citation>
    <scope>NUCLEOTIDE SEQUENCE [LARGE SCALE GENOMIC DNA]</scope>
</reference>
<dbReference type="Gene3D" id="3.60.21.10">
    <property type="match status" value="1"/>
</dbReference>